<organism evidence="2 3">
    <name type="scientific">Candidatus Accumulibacter aalborgensis</name>
    <dbReference type="NCBI Taxonomy" id="1860102"/>
    <lineage>
        <taxon>Bacteria</taxon>
        <taxon>Pseudomonadati</taxon>
        <taxon>Pseudomonadota</taxon>
        <taxon>Betaproteobacteria</taxon>
        <taxon>Candidatus Accumulibacter</taxon>
    </lineage>
</organism>
<dbReference type="Proteomes" id="UP000199169">
    <property type="component" value="Unassembled WGS sequence"/>
</dbReference>
<evidence type="ECO:0000313" key="3">
    <source>
        <dbReference type="Proteomes" id="UP000199169"/>
    </source>
</evidence>
<keyword evidence="3" id="KW-1185">Reference proteome</keyword>
<protein>
    <submittedName>
        <fullName evidence="2">Uncharacterized protein</fullName>
    </submittedName>
</protein>
<accession>A0A1A8XFS4</accession>
<reference evidence="3" key="1">
    <citation type="submission" date="2016-06" db="EMBL/GenBank/DDBJ databases">
        <authorList>
            <person name="McIlroy S.J."/>
            <person name="Karst S.M."/>
            <person name="Albertsen M."/>
        </authorList>
    </citation>
    <scope>NUCLEOTIDE SEQUENCE [LARGE SCALE GENOMIC DNA]</scope>
</reference>
<gene>
    <name evidence="2" type="ORF">ACCAA_1070001</name>
</gene>
<evidence type="ECO:0000313" key="2">
    <source>
        <dbReference type="EMBL" id="SBT03561.1"/>
    </source>
</evidence>
<dbReference type="STRING" id="1860102.ACCAA_1070001"/>
<dbReference type="AlphaFoldDB" id="A0A1A8XFS4"/>
<dbReference type="EMBL" id="FLQX01000010">
    <property type="protein sequence ID" value="SBT03561.1"/>
    <property type="molecule type" value="Genomic_DNA"/>
</dbReference>
<feature type="compositionally biased region" description="Basic and acidic residues" evidence="1">
    <location>
        <begin position="37"/>
        <end position="60"/>
    </location>
</feature>
<name>A0A1A8XFS4_9PROT</name>
<feature type="region of interest" description="Disordered" evidence="1">
    <location>
        <begin position="37"/>
        <end position="80"/>
    </location>
</feature>
<sequence length="80" mass="9115">MHLADHDLQRLNRDGRRLLREEVGRWLLERMNKAVRGDDRDLLNQERSHQTGSDSSRDPLRSAASLTDAPPGATGRPILF</sequence>
<evidence type="ECO:0000256" key="1">
    <source>
        <dbReference type="SAM" id="MobiDB-lite"/>
    </source>
</evidence>
<proteinExistence type="predicted"/>